<dbReference type="Pfam" id="PF08281">
    <property type="entry name" value="Sigma70_r4_2"/>
    <property type="match status" value="1"/>
</dbReference>
<keyword evidence="4" id="KW-0804">Transcription</keyword>
<dbReference type="InterPro" id="IPR014284">
    <property type="entry name" value="RNA_pol_sigma-70_dom"/>
</dbReference>
<evidence type="ECO:0000256" key="1">
    <source>
        <dbReference type="ARBA" id="ARBA00010641"/>
    </source>
</evidence>
<dbReference type="SUPFAM" id="SSF88946">
    <property type="entry name" value="Sigma2 domain of RNA polymerase sigma factors"/>
    <property type="match status" value="1"/>
</dbReference>
<accession>A0ABY5AN58</accession>
<dbReference type="RefSeq" id="WP_252662668.1">
    <property type="nucleotide sequence ID" value="NZ_CP098611.1"/>
</dbReference>
<evidence type="ECO:0000313" key="8">
    <source>
        <dbReference type="Proteomes" id="UP001056708"/>
    </source>
</evidence>
<evidence type="ECO:0000259" key="5">
    <source>
        <dbReference type="Pfam" id="PF04542"/>
    </source>
</evidence>
<dbReference type="NCBIfam" id="NF009171">
    <property type="entry name" value="PRK12518.1"/>
    <property type="match status" value="1"/>
</dbReference>
<organism evidence="7 8">
    <name type="scientific">Phormidium yuhuli AB48</name>
    <dbReference type="NCBI Taxonomy" id="2940671"/>
    <lineage>
        <taxon>Bacteria</taxon>
        <taxon>Bacillati</taxon>
        <taxon>Cyanobacteriota</taxon>
        <taxon>Cyanophyceae</taxon>
        <taxon>Oscillatoriophycideae</taxon>
        <taxon>Oscillatoriales</taxon>
        <taxon>Oscillatoriaceae</taxon>
        <taxon>Phormidium</taxon>
        <taxon>Phormidium yuhuli</taxon>
    </lineage>
</organism>
<dbReference type="InterPro" id="IPR007627">
    <property type="entry name" value="RNA_pol_sigma70_r2"/>
</dbReference>
<dbReference type="InterPro" id="IPR013325">
    <property type="entry name" value="RNA_pol_sigma_r2"/>
</dbReference>
<feature type="domain" description="RNA polymerase sigma factor 70 region 4 type 2" evidence="6">
    <location>
        <begin position="122"/>
        <end position="172"/>
    </location>
</feature>
<dbReference type="InterPro" id="IPR036388">
    <property type="entry name" value="WH-like_DNA-bd_sf"/>
</dbReference>
<dbReference type="Proteomes" id="UP001056708">
    <property type="component" value="Chromosome"/>
</dbReference>
<evidence type="ECO:0000259" key="6">
    <source>
        <dbReference type="Pfam" id="PF08281"/>
    </source>
</evidence>
<keyword evidence="2" id="KW-0805">Transcription regulation</keyword>
<dbReference type="Gene3D" id="1.10.10.10">
    <property type="entry name" value="Winged helix-like DNA-binding domain superfamily/Winged helix DNA-binding domain"/>
    <property type="match status" value="1"/>
</dbReference>
<proteinExistence type="inferred from homology"/>
<dbReference type="EMBL" id="CP098611">
    <property type="protein sequence ID" value="USR90644.1"/>
    <property type="molecule type" value="Genomic_DNA"/>
</dbReference>
<dbReference type="CDD" id="cd06171">
    <property type="entry name" value="Sigma70_r4"/>
    <property type="match status" value="1"/>
</dbReference>
<dbReference type="Pfam" id="PF04542">
    <property type="entry name" value="Sigma70_r2"/>
    <property type="match status" value="1"/>
</dbReference>
<dbReference type="InterPro" id="IPR039425">
    <property type="entry name" value="RNA_pol_sigma-70-like"/>
</dbReference>
<evidence type="ECO:0000313" key="7">
    <source>
        <dbReference type="EMBL" id="USR90644.1"/>
    </source>
</evidence>
<evidence type="ECO:0000256" key="3">
    <source>
        <dbReference type="ARBA" id="ARBA00023082"/>
    </source>
</evidence>
<gene>
    <name evidence="7" type="ORF">NEA10_17720</name>
</gene>
<dbReference type="SUPFAM" id="SSF88659">
    <property type="entry name" value="Sigma3 and sigma4 domains of RNA polymerase sigma factors"/>
    <property type="match status" value="1"/>
</dbReference>
<reference evidence="7" key="1">
    <citation type="submission" date="2022-06" db="EMBL/GenBank/DDBJ databases">
        <title>Genome sequence of Phormidium yuhuli AB48 isolated from an industrial photobioreactor environment.</title>
        <authorList>
            <person name="Qiu Y."/>
            <person name="Noonan A.J.C."/>
            <person name="Dofher K."/>
            <person name="Koch M."/>
            <person name="Kieft B."/>
            <person name="Lin X."/>
            <person name="Ziels R.M."/>
            <person name="Hallam S.J."/>
        </authorList>
    </citation>
    <scope>NUCLEOTIDE SEQUENCE</scope>
    <source>
        <strain evidence="7">AB48</strain>
    </source>
</reference>
<name>A0ABY5AN58_9CYAN</name>
<evidence type="ECO:0000256" key="4">
    <source>
        <dbReference type="ARBA" id="ARBA00023163"/>
    </source>
</evidence>
<dbReference type="InterPro" id="IPR013324">
    <property type="entry name" value="RNA_pol_sigma_r3/r4-like"/>
</dbReference>
<dbReference type="InterPro" id="IPR013249">
    <property type="entry name" value="RNA_pol_sigma70_r4_t2"/>
</dbReference>
<sequence>MVATDKPNRPADGELVRRCCQGDELSFRELYRRYQGKVRATLYQLCGREVLDDLVQETFLRVWRGLPKLRSPEYFSTWLYRIVWNVATDKRRDFAKSANLRAKLQPDAPVDPPDLMELQYRDWVEEALQDLKLDFRSVIVLHDLEDLPQKQVAEILDIPVGTVKSRLFHGRKLVRRYLENQGVTF</sequence>
<dbReference type="PANTHER" id="PTHR43133:SF51">
    <property type="entry name" value="RNA POLYMERASE SIGMA FACTOR"/>
    <property type="match status" value="1"/>
</dbReference>
<feature type="domain" description="RNA polymerase sigma-70 region 2" evidence="5">
    <location>
        <begin position="30"/>
        <end position="93"/>
    </location>
</feature>
<keyword evidence="8" id="KW-1185">Reference proteome</keyword>
<dbReference type="Gene3D" id="1.10.1740.10">
    <property type="match status" value="1"/>
</dbReference>
<protein>
    <submittedName>
        <fullName evidence="7">Sigma-70 family RNA polymerase sigma factor</fullName>
    </submittedName>
</protein>
<dbReference type="NCBIfam" id="TIGR02937">
    <property type="entry name" value="sigma70-ECF"/>
    <property type="match status" value="1"/>
</dbReference>
<comment type="similarity">
    <text evidence="1">Belongs to the sigma-70 factor family. ECF subfamily.</text>
</comment>
<dbReference type="PANTHER" id="PTHR43133">
    <property type="entry name" value="RNA POLYMERASE ECF-TYPE SIGMA FACTO"/>
    <property type="match status" value="1"/>
</dbReference>
<keyword evidence="3" id="KW-0731">Sigma factor</keyword>
<evidence type="ECO:0000256" key="2">
    <source>
        <dbReference type="ARBA" id="ARBA00023015"/>
    </source>
</evidence>